<keyword evidence="2" id="KW-1185">Reference proteome</keyword>
<gene>
    <name evidence="3 4" type="primary">LOC109487091</name>
</gene>
<dbReference type="SMART" id="SM00584">
    <property type="entry name" value="TLDc"/>
    <property type="match status" value="1"/>
</dbReference>
<dbReference type="RefSeq" id="XP_019646622.1">
    <property type="nucleotide sequence ID" value="XM_019791063.1"/>
</dbReference>
<protein>
    <submittedName>
        <fullName evidence="3 4">TBC1 domain family member 24-like</fullName>
    </submittedName>
</protein>
<dbReference type="KEGG" id="bbel:109487091"/>
<reference evidence="3 4" key="1">
    <citation type="submission" date="2025-04" db="UniProtKB">
        <authorList>
            <consortium name="RefSeq"/>
        </authorList>
    </citation>
    <scope>IDENTIFICATION</scope>
    <source>
        <tissue evidence="3 4">Gonad</tissue>
    </source>
</reference>
<dbReference type="GeneID" id="109487091"/>
<proteinExistence type="predicted"/>
<accession>A0A6P5AU69</accession>
<dbReference type="PANTHER" id="PTHR23354">
    <property type="entry name" value="NUCLEOLAR PROTEIN 7/ESTROGEN RECEPTOR COACTIVATOR-RELATED"/>
    <property type="match status" value="1"/>
</dbReference>
<feature type="domain" description="TLDc" evidence="1">
    <location>
        <begin position="131"/>
        <end position="297"/>
    </location>
</feature>
<dbReference type="PANTHER" id="PTHR23354:SF122">
    <property type="entry name" value="GTPASE-ACTIVATING PROTEIN SKYWALKER"/>
    <property type="match status" value="1"/>
</dbReference>
<evidence type="ECO:0000313" key="2">
    <source>
        <dbReference type="Proteomes" id="UP000515135"/>
    </source>
</evidence>
<dbReference type="Proteomes" id="UP000515135">
    <property type="component" value="Unplaced"/>
</dbReference>
<evidence type="ECO:0000259" key="1">
    <source>
        <dbReference type="PROSITE" id="PS51886"/>
    </source>
</evidence>
<sequence length="298" mass="34303">MMDSQNHEPTIDLRRIDLIIHVDARREHQTSSIVRPDDSSDVQDPWDLTVFSRDSETMELREHLKEMTTKLVKGTYVSKEVSNNSAKSTEKTKWKYSFGSKSYKLTNTNDDGKVGRGSVRFVSVRPAKCTHLLDKKQLHKLRSWVPKRFQLHRPVTLFSTINDGFHLQTMYHMCRNYSEFALIIRTDKEERFGAFIKCIKSFEDSKKDQGYFGTGETFVFSFSPVPVRYPWVGQMEQDMFISAANNSLIIGGGNGYAIQLGSDLELGYTGMCDTFYNPILCQDAHFRCLELEVLGFRS</sequence>
<dbReference type="Pfam" id="PF07534">
    <property type="entry name" value="TLD"/>
    <property type="match status" value="1"/>
</dbReference>
<organism evidence="2 3">
    <name type="scientific">Branchiostoma belcheri</name>
    <name type="common">Amphioxus</name>
    <dbReference type="NCBI Taxonomy" id="7741"/>
    <lineage>
        <taxon>Eukaryota</taxon>
        <taxon>Metazoa</taxon>
        <taxon>Chordata</taxon>
        <taxon>Cephalochordata</taxon>
        <taxon>Leptocardii</taxon>
        <taxon>Amphioxiformes</taxon>
        <taxon>Branchiostomatidae</taxon>
        <taxon>Branchiostoma</taxon>
    </lineage>
</organism>
<evidence type="ECO:0000313" key="4">
    <source>
        <dbReference type="RefSeq" id="XP_019646623.1"/>
    </source>
</evidence>
<dbReference type="PROSITE" id="PS51886">
    <property type="entry name" value="TLDC"/>
    <property type="match status" value="1"/>
</dbReference>
<dbReference type="AlphaFoldDB" id="A0A6P5AU69"/>
<dbReference type="RefSeq" id="XP_019646623.1">
    <property type="nucleotide sequence ID" value="XM_019791064.1"/>
</dbReference>
<name>A0A6P5AU69_BRABE</name>
<dbReference type="InterPro" id="IPR006571">
    <property type="entry name" value="TLDc_dom"/>
</dbReference>
<evidence type="ECO:0000313" key="3">
    <source>
        <dbReference type="RefSeq" id="XP_019646622.1"/>
    </source>
</evidence>
<dbReference type="OrthoDB" id="26679at2759"/>